<gene>
    <name evidence="8" type="ORF">Syun_019884</name>
</gene>
<dbReference type="PANTHER" id="PTHR11514:SF115">
    <property type="entry name" value="TRANSCRIPTION FACTOR"/>
    <property type="match status" value="1"/>
</dbReference>
<sequence>MIPDPSPNPTSPTFNEMFSQGSQVDQLDDQPMRHSNPTQIQQSLHSLIENNGREWWAYAIFWEASSKDNMNSGEVVLSWGQGHLKGTKNGGMLTKSSHNYSNHNISKHCYKTGECNIDRRKSVSRVVDTDLLVNDNSMGMEGADAGDVEWFYILSLTRVFAATGENAPGRAYSGGNPVWLCGSQELQQCQLDRAKEAHMHGIQTLVCVPTSCGVVELGSCDVIRENWSLIQHAENLFGSNNLNLNQACSSGNDATSTAGLIPFLDDQSLSFADIGILSGVLHEAEGPSHNHKIINKLRRKLLQREENHDVLETRKEGHGVVAILGGGLSSSVDSEHSDSDEGPLKAGSIVEKNKHGKRGRKPGNGRDMPMNHVEAERQRREKLNRRFYALRAVVPHVSRMDKASLLADAVSYINELKSKVEDLEGKLHKESKKVKIETIVHDHNSVSRHHRKTTNNFGNSNHHGVITMEIEVKVLGSEAMIRVQSENVNHPSARLMNALRDLEFQVHHASMSSVKELMLQDLVVRLPEGLKTEESLRAALLRRLMQQY</sequence>
<feature type="compositionally biased region" description="Basic and acidic residues" evidence="6">
    <location>
        <begin position="333"/>
        <end position="343"/>
    </location>
</feature>
<evidence type="ECO:0000313" key="9">
    <source>
        <dbReference type="Proteomes" id="UP001420932"/>
    </source>
</evidence>
<dbReference type="CDD" id="cd11449">
    <property type="entry name" value="bHLH_AtAIB_like"/>
    <property type="match status" value="1"/>
</dbReference>
<reference evidence="8 9" key="1">
    <citation type="submission" date="2024-01" db="EMBL/GenBank/DDBJ databases">
        <title>Genome assemblies of Stephania.</title>
        <authorList>
            <person name="Yang L."/>
        </authorList>
    </citation>
    <scope>NUCLEOTIDE SEQUENCE [LARGE SCALE GENOMIC DNA]</scope>
    <source>
        <strain evidence="8">YNDBR</strain>
        <tissue evidence="8">Leaf</tissue>
    </source>
</reference>
<evidence type="ECO:0000256" key="3">
    <source>
        <dbReference type="ARBA" id="ARBA00023242"/>
    </source>
</evidence>
<keyword evidence="3 4" id="KW-0539">Nucleus</keyword>
<feature type="compositionally biased region" description="Basic residues" evidence="6">
    <location>
        <begin position="354"/>
        <end position="363"/>
    </location>
</feature>
<dbReference type="Gene3D" id="4.10.280.10">
    <property type="entry name" value="Helix-loop-helix DNA-binding domain"/>
    <property type="match status" value="1"/>
</dbReference>
<dbReference type="EMBL" id="JBBNAF010000008">
    <property type="protein sequence ID" value="KAK9122267.1"/>
    <property type="molecule type" value="Genomic_DNA"/>
</dbReference>
<dbReference type="GO" id="GO:0005634">
    <property type="term" value="C:nucleus"/>
    <property type="evidence" value="ECO:0007669"/>
    <property type="project" value="UniProtKB-SubCell"/>
</dbReference>
<protein>
    <recommendedName>
        <fullName evidence="4">Transcription factor</fullName>
        <shortName evidence="4">bHLH transcription factor</shortName>
    </recommendedName>
    <alternativeName>
        <fullName evidence="4">Basic helix-loop-helix protein</fullName>
    </alternativeName>
</protein>
<proteinExistence type="predicted"/>
<evidence type="ECO:0000256" key="5">
    <source>
        <dbReference type="SAM" id="Coils"/>
    </source>
</evidence>
<keyword evidence="9" id="KW-1185">Reference proteome</keyword>
<dbReference type="SMART" id="SM00353">
    <property type="entry name" value="HLH"/>
    <property type="match status" value="1"/>
</dbReference>
<dbReference type="PROSITE" id="PS50888">
    <property type="entry name" value="BHLH"/>
    <property type="match status" value="1"/>
</dbReference>
<dbReference type="GO" id="GO:0000976">
    <property type="term" value="F:transcription cis-regulatory region binding"/>
    <property type="evidence" value="ECO:0007669"/>
    <property type="project" value="TreeGrafter"/>
</dbReference>
<dbReference type="InterPro" id="IPR036638">
    <property type="entry name" value="HLH_DNA-bd_sf"/>
</dbReference>
<evidence type="ECO:0000256" key="2">
    <source>
        <dbReference type="ARBA" id="ARBA00023163"/>
    </source>
</evidence>
<organism evidence="8 9">
    <name type="scientific">Stephania yunnanensis</name>
    <dbReference type="NCBI Taxonomy" id="152371"/>
    <lineage>
        <taxon>Eukaryota</taxon>
        <taxon>Viridiplantae</taxon>
        <taxon>Streptophyta</taxon>
        <taxon>Embryophyta</taxon>
        <taxon>Tracheophyta</taxon>
        <taxon>Spermatophyta</taxon>
        <taxon>Magnoliopsida</taxon>
        <taxon>Ranunculales</taxon>
        <taxon>Menispermaceae</taxon>
        <taxon>Menispermoideae</taxon>
        <taxon>Cissampelideae</taxon>
        <taxon>Stephania</taxon>
    </lineage>
</organism>
<evidence type="ECO:0000256" key="1">
    <source>
        <dbReference type="ARBA" id="ARBA00023015"/>
    </source>
</evidence>
<dbReference type="InterPro" id="IPR025610">
    <property type="entry name" value="MYC/MYB_N"/>
</dbReference>
<dbReference type="GO" id="GO:0003700">
    <property type="term" value="F:DNA-binding transcription factor activity"/>
    <property type="evidence" value="ECO:0007669"/>
    <property type="project" value="InterPro"/>
</dbReference>
<comment type="subcellular location">
    <subcellularLocation>
        <location evidence="4">Nucleus</location>
    </subcellularLocation>
</comment>
<dbReference type="InterPro" id="IPR011598">
    <property type="entry name" value="bHLH_dom"/>
</dbReference>
<dbReference type="InterPro" id="IPR045084">
    <property type="entry name" value="AIB/MYC-like"/>
</dbReference>
<evidence type="ECO:0000259" key="7">
    <source>
        <dbReference type="PROSITE" id="PS50888"/>
    </source>
</evidence>
<evidence type="ECO:0000256" key="6">
    <source>
        <dbReference type="SAM" id="MobiDB-lite"/>
    </source>
</evidence>
<evidence type="ECO:0000313" key="8">
    <source>
        <dbReference type="EMBL" id="KAK9122267.1"/>
    </source>
</evidence>
<keyword evidence="1 4" id="KW-0805">Transcription regulation</keyword>
<feature type="region of interest" description="Disordered" evidence="6">
    <location>
        <begin position="330"/>
        <end position="379"/>
    </location>
</feature>
<dbReference type="Pfam" id="PF00010">
    <property type="entry name" value="HLH"/>
    <property type="match status" value="1"/>
</dbReference>
<dbReference type="PANTHER" id="PTHR11514">
    <property type="entry name" value="MYC"/>
    <property type="match status" value="1"/>
</dbReference>
<dbReference type="AlphaFoldDB" id="A0AAP0IWW5"/>
<dbReference type="Proteomes" id="UP001420932">
    <property type="component" value="Unassembled WGS sequence"/>
</dbReference>
<feature type="domain" description="BHLH" evidence="7">
    <location>
        <begin position="367"/>
        <end position="416"/>
    </location>
</feature>
<comment type="caution">
    <text evidence="8">The sequence shown here is derived from an EMBL/GenBank/DDBJ whole genome shotgun (WGS) entry which is preliminary data.</text>
</comment>
<accession>A0AAP0IWW5</accession>
<dbReference type="GO" id="GO:0046983">
    <property type="term" value="F:protein dimerization activity"/>
    <property type="evidence" value="ECO:0007669"/>
    <property type="project" value="InterPro"/>
</dbReference>
<name>A0AAP0IWW5_9MAGN</name>
<dbReference type="Pfam" id="PF14215">
    <property type="entry name" value="bHLH-MYC_N"/>
    <property type="match status" value="1"/>
</dbReference>
<feature type="coiled-coil region" evidence="5">
    <location>
        <begin position="406"/>
        <end position="433"/>
    </location>
</feature>
<keyword evidence="5" id="KW-0175">Coiled coil</keyword>
<evidence type="ECO:0000256" key="4">
    <source>
        <dbReference type="RuleBase" id="RU369104"/>
    </source>
</evidence>
<dbReference type="SUPFAM" id="SSF47459">
    <property type="entry name" value="HLH, helix-loop-helix DNA-binding domain"/>
    <property type="match status" value="1"/>
</dbReference>
<keyword evidence="2 4" id="KW-0804">Transcription</keyword>